<keyword evidence="1" id="KW-0732">Signal</keyword>
<protein>
    <submittedName>
        <fullName evidence="2">Type IX secretion system membrane protein PorP/SprF</fullName>
    </submittedName>
</protein>
<keyword evidence="3" id="KW-1185">Reference proteome</keyword>
<evidence type="ECO:0000313" key="3">
    <source>
        <dbReference type="Proteomes" id="UP000308181"/>
    </source>
</evidence>
<organism evidence="2 3">
    <name type="scientific">Pedobacter cryophilus</name>
    <dbReference type="NCBI Taxonomy" id="2571271"/>
    <lineage>
        <taxon>Bacteria</taxon>
        <taxon>Pseudomonadati</taxon>
        <taxon>Bacteroidota</taxon>
        <taxon>Sphingobacteriia</taxon>
        <taxon>Sphingobacteriales</taxon>
        <taxon>Sphingobacteriaceae</taxon>
        <taxon>Pedobacter</taxon>
    </lineage>
</organism>
<name>A0A4U1BY06_9SPHI</name>
<reference evidence="2 3" key="1">
    <citation type="submission" date="2019-04" db="EMBL/GenBank/DDBJ databases">
        <title>Pedobacter sp. AR-3-17 sp. nov., isolated from Arctic soil.</title>
        <authorList>
            <person name="Dahal R.H."/>
            <person name="Kim D.-U."/>
        </authorList>
    </citation>
    <scope>NUCLEOTIDE SEQUENCE [LARGE SCALE GENOMIC DNA]</scope>
    <source>
        <strain evidence="2 3">AR-3-17</strain>
    </source>
</reference>
<dbReference type="InterPro" id="IPR019861">
    <property type="entry name" value="PorP/SprF_Bacteroidetes"/>
</dbReference>
<feature type="chain" id="PRO_5020255654" evidence="1">
    <location>
        <begin position="24"/>
        <end position="312"/>
    </location>
</feature>
<dbReference type="NCBIfam" id="TIGR03519">
    <property type="entry name" value="T9SS_PorP_fam"/>
    <property type="match status" value="1"/>
</dbReference>
<gene>
    <name evidence="2" type="ORF">FA046_11090</name>
</gene>
<dbReference type="EMBL" id="SWBP01000003">
    <property type="protein sequence ID" value="TKB97886.1"/>
    <property type="molecule type" value="Genomic_DNA"/>
</dbReference>
<evidence type="ECO:0000256" key="1">
    <source>
        <dbReference type="SAM" id="SignalP"/>
    </source>
</evidence>
<dbReference type="Proteomes" id="UP000308181">
    <property type="component" value="Unassembled WGS sequence"/>
</dbReference>
<accession>A0A4U1BY06</accession>
<dbReference type="OrthoDB" id="1493187at2"/>
<sequence>MKKYIYSIVGLIFLISSSQESKAQQEAMYTQYMFNALALNPAYAGSRNVISATGLYRYQWSGIDGAPKTTTFTIDAPINNNKIGLGLQVFNDKLGITNTTGAVISSAYRIRMEKATLSFGMQGSIANFKANFSSVELDETGTSYDPAFQENVNSMQFNIGTGIYYNSDKFYFGVSVPTLVPNRLSKGSNAQTNNPSKQEMHLFVSSGYVFDLNTDFKFKPSFLLKAVKGAPIEGDINATFWIKEIVGLGAQYRTNADVSGLLELQVNPQIRFGYAYDHSTTKLRNFNGGSHEIMLRYEFGFEKNKVVSPRYF</sequence>
<dbReference type="RefSeq" id="WP_136826489.1">
    <property type="nucleotide sequence ID" value="NZ_SWBP01000003.1"/>
</dbReference>
<comment type="caution">
    <text evidence="2">The sequence shown here is derived from an EMBL/GenBank/DDBJ whole genome shotgun (WGS) entry which is preliminary data.</text>
</comment>
<proteinExistence type="predicted"/>
<feature type="signal peptide" evidence="1">
    <location>
        <begin position="1"/>
        <end position="23"/>
    </location>
</feature>
<evidence type="ECO:0000313" key="2">
    <source>
        <dbReference type="EMBL" id="TKB97886.1"/>
    </source>
</evidence>
<dbReference type="Pfam" id="PF11751">
    <property type="entry name" value="PorP_SprF"/>
    <property type="match status" value="1"/>
</dbReference>
<dbReference type="AlphaFoldDB" id="A0A4U1BY06"/>